<proteinExistence type="predicted"/>
<sequence>MSLLVEIGPQLEALCFRLMVNGVPVRAEVVDEILTEVDESDSYGEQFYDLAETTDYTVEGYVEDDNPTTVWITFDGDEEVYGPIEAKILAWYRQNIDLKPEDEARQPPED</sequence>
<dbReference type="RefSeq" id="WP_330930927.1">
    <property type="nucleotide sequence ID" value="NZ_CP119075.1"/>
</dbReference>
<evidence type="ECO:0000313" key="1">
    <source>
        <dbReference type="EMBL" id="WED64440.1"/>
    </source>
</evidence>
<keyword evidence="2" id="KW-1185">Reference proteome</keyword>
<dbReference type="KEGG" id="slom:PXH66_19040"/>
<accession>A0AAE9ZSJ0</accession>
<dbReference type="Proteomes" id="UP001218638">
    <property type="component" value="Chromosome"/>
</dbReference>
<gene>
    <name evidence="1" type="ORF">PXH66_19040</name>
</gene>
<organism evidence="1 2">
    <name type="scientific">Synoicihabitans lomoniglobus</name>
    <dbReference type="NCBI Taxonomy" id="2909285"/>
    <lineage>
        <taxon>Bacteria</taxon>
        <taxon>Pseudomonadati</taxon>
        <taxon>Verrucomicrobiota</taxon>
        <taxon>Opitutia</taxon>
        <taxon>Opitutales</taxon>
        <taxon>Opitutaceae</taxon>
        <taxon>Synoicihabitans</taxon>
    </lineage>
</organism>
<dbReference type="EMBL" id="CP119075">
    <property type="protein sequence ID" value="WED64440.1"/>
    <property type="molecule type" value="Genomic_DNA"/>
</dbReference>
<reference evidence="1" key="1">
    <citation type="submission" date="2023-03" db="EMBL/GenBank/DDBJ databases">
        <title>Lomoglobus Profundus gen. nov., sp. nov., a novel member of the phylum Verrucomicrobia, isolated from deep-marine sediment of South China Sea.</title>
        <authorList>
            <person name="Ahmad T."/>
            <person name="Ishaq S.E."/>
            <person name="Wang F."/>
        </authorList>
    </citation>
    <scope>NUCLEOTIDE SEQUENCE</scope>
    <source>
        <strain evidence="1">LMO-M01</strain>
    </source>
</reference>
<evidence type="ECO:0000313" key="2">
    <source>
        <dbReference type="Proteomes" id="UP001218638"/>
    </source>
</evidence>
<protein>
    <submittedName>
        <fullName evidence="1">Uncharacterized protein</fullName>
    </submittedName>
</protein>
<dbReference type="AlphaFoldDB" id="A0AAE9ZSJ0"/>
<name>A0AAE9ZSJ0_9BACT</name>